<evidence type="ECO:0000313" key="5">
    <source>
        <dbReference type="Proteomes" id="UP001268651"/>
    </source>
</evidence>
<keyword evidence="1" id="KW-0677">Repeat</keyword>
<dbReference type="EMBL" id="JAWHTF010000008">
    <property type="protein sequence ID" value="MDU8887041.1"/>
    <property type="molecule type" value="Genomic_DNA"/>
</dbReference>
<keyword evidence="5" id="KW-1185">Reference proteome</keyword>
<keyword evidence="4" id="KW-0378">Hydrolase</keyword>
<sequence length="1086" mass="121335">MKKHINPSIIALSFFLLIFSLKAQTKDSDTIFNGFKFRSLGPALTSGRIADIAIHPEDENIWYVAVGSGGVWKTENSGTTWTPIFDKQSSYSIGCITVDSNSPNIIWVGTGENVGGRHVGFGDGIYKSEDDGKTWKNLGLQNSEHISKIIVHPEDSDIIWVAVQGPLWNSGGERGFYKSIDGGATWRKTLGDEVWTGVTDIILDFNNPDILYAATWDRHRTVAAYIGGGPGSGIHKSTDGGETWKKLSEGIPKSNLGKIGLAISPFDSDVLYAAIELDRKKGGVFMSTNKGESWSKQSDAVSGGTGPHYYQELYASPHQEGTLYLMSNFAQISLDHGKTFTQMNENEKHVDNHALVFKESDPNYLMFGTDGGLYETFDLTKNWRFISNLPVTQYYKVAVDDSAPFYNIYGGTQDNGSHGGPSRTISETGITNADWWITLGADGHQSAVEPGNPNITYGEYQEGWLFRIDQTTGETVFIQPQPREGEPYERFNWDAPILVSPHKPTRLYFASQRVWKSENRGDEWTPISKDLTKNQNRIELPIMGKQQSWDNAWDIDAMSNYNTITSLAESPKQEGLLYAGTDDGIIQVSENGGETWQKIQVGSISGIPDTAFVNDIRADLFDASTVYAALDNHKYGDFNPYLIKSMDKGRTWSSINGDLPKKLLTWRLVQDHVNKDLLFAATEYGVYITFNGGKNWKQLKGGIPTISIRDITIQRREDDLVAASFGRGFYVLDDISALREYGAIKYKEDPILFKVKPTYWYFQKDAIYGQGDNQYAAKNPPFGANFTYYLPEKIQSLKSQRKETEKLNKKNNTNVNFPGWKELEKETHQEEPVIILTIKDSDGKVVNTVGGTNIKGFNRVNWELSYPEHHDGVKLIKPAKVDSPWSNNSILATPGDYSVTLSQRVDGKTTQLGSTQQFKVIPLKQGALKGASYDEIKKFTRDFQVFQDELVSTKTTLSNKLLLIDAMKRAAEKSLNSTDELFEKIHNTRMNLLALDKELTGDKVKAEIGEKFNPTPEIGNTLGTYAVQNSYGPTPNHKMAVERAQNQLKGIKSKLKTIIERDISQIENELEKSGAPWIEGQGLIKN</sequence>
<dbReference type="SUPFAM" id="SSF50939">
    <property type="entry name" value="Sialidases"/>
    <property type="match status" value="1"/>
</dbReference>
<evidence type="ECO:0000313" key="4">
    <source>
        <dbReference type="EMBL" id="MDU8887041.1"/>
    </source>
</evidence>
<dbReference type="Gene3D" id="2.130.10.10">
    <property type="entry name" value="YVTN repeat-like/Quinoprotein amine dehydrogenase"/>
    <property type="match status" value="4"/>
</dbReference>
<evidence type="ECO:0000256" key="1">
    <source>
        <dbReference type="ARBA" id="ARBA00022737"/>
    </source>
</evidence>
<accession>A0ABU3U9F6</accession>
<comment type="caution">
    <text evidence="4">The sequence shown here is derived from an EMBL/GenBank/DDBJ whole genome shotgun (WGS) entry which is preliminary data.</text>
</comment>
<proteinExistence type="predicted"/>
<dbReference type="InterPro" id="IPR031778">
    <property type="entry name" value="Sortilin_N"/>
</dbReference>
<dbReference type="PANTHER" id="PTHR43739:SF5">
    <property type="entry name" value="EXO-ALPHA-SIALIDASE"/>
    <property type="match status" value="1"/>
</dbReference>
<feature type="signal peptide" evidence="2">
    <location>
        <begin position="1"/>
        <end position="23"/>
    </location>
</feature>
<evidence type="ECO:0000259" key="3">
    <source>
        <dbReference type="Pfam" id="PF15902"/>
    </source>
</evidence>
<dbReference type="SUPFAM" id="SSF110296">
    <property type="entry name" value="Oligoxyloglucan reducing end-specific cellobiohydrolase"/>
    <property type="match status" value="1"/>
</dbReference>
<dbReference type="GO" id="GO:0016787">
    <property type="term" value="F:hydrolase activity"/>
    <property type="evidence" value="ECO:0007669"/>
    <property type="project" value="UniProtKB-KW"/>
</dbReference>
<dbReference type="InterPro" id="IPR052025">
    <property type="entry name" value="Xyloglucanase_GH74"/>
</dbReference>
<dbReference type="Pfam" id="PF15902">
    <property type="entry name" value="Sortilin-Vps10"/>
    <property type="match status" value="1"/>
</dbReference>
<protein>
    <submittedName>
        <fullName evidence="4">Glycosyl hydrolase</fullName>
    </submittedName>
</protein>
<feature type="chain" id="PRO_5046472019" evidence="2">
    <location>
        <begin position="24"/>
        <end position="1086"/>
    </location>
</feature>
<organism evidence="4 5">
    <name type="scientific">Gilvirhabdus luticola</name>
    <dbReference type="NCBI Taxonomy" id="3079858"/>
    <lineage>
        <taxon>Bacteria</taxon>
        <taxon>Pseudomonadati</taxon>
        <taxon>Bacteroidota</taxon>
        <taxon>Flavobacteriia</taxon>
        <taxon>Flavobacteriales</taxon>
        <taxon>Flavobacteriaceae</taxon>
        <taxon>Gilvirhabdus</taxon>
    </lineage>
</organism>
<dbReference type="InterPro" id="IPR015943">
    <property type="entry name" value="WD40/YVTN_repeat-like_dom_sf"/>
</dbReference>
<dbReference type="InterPro" id="IPR036278">
    <property type="entry name" value="Sialidase_sf"/>
</dbReference>
<dbReference type="RefSeq" id="WP_316663138.1">
    <property type="nucleotide sequence ID" value="NZ_JAWHTF010000008.1"/>
</dbReference>
<evidence type="ECO:0000256" key="2">
    <source>
        <dbReference type="SAM" id="SignalP"/>
    </source>
</evidence>
<feature type="domain" description="Sortilin N-terminal" evidence="3">
    <location>
        <begin position="125"/>
        <end position="253"/>
    </location>
</feature>
<dbReference type="CDD" id="cd15482">
    <property type="entry name" value="Sialidase_non-viral"/>
    <property type="match status" value="1"/>
</dbReference>
<name>A0ABU3U9F6_9FLAO</name>
<keyword evidence="2" id="KW-0732">Signal</keyword>
<dbReference type="PANTHER" id="PTHR43739">
    <property type="entry name" value="XYLOGLUCANASE (EUROFUNG)"/>
    <property type="match status" value="1"/>
</dbReference>
<gene>
    <name evidence="4" type="ORF">RXV94_12800</name>
</gene>
<reference evidence="4 5" key="1">
    <citation type="submission" date="2023-10" db="EMBL/GenBank/DDBJ databases">
        <title>Marimonas sp. nov. isolated from tidal mud flat.</title>
        <authorList>
            <person name="Jaincy N.J."/>
            <person name="Srinivasan S."/>
            <person name="Lee S.-S."/>
        </authorList>
    </citation>
    <scope>NUCLEOTIDE SEQUENCE [LARGE SCALE GENOMIC DNA]</scope>
    <source>
        <strain evidence="4 5">MJ-SS3</strain>
    </source>
</reference>
<dbReference type="Proteomes" id="UP001268651">
    <property type="component" value="Unassembled WGS sequence"/>
</dbReference>